<dbReference type="GO" id="GO:0016740">
    <property type="term" value="F:transferase activity"/>
    <property type="evidence" value="ECO:0007669"/>
    <property type="project" value="UniProtKB-KW"/>
</dbReference>
<keyword evidence="1" id="KW-0808">Transferase</keyword>
<protein>
    <submittedName>
        <fullName evidence="1">Rhamnosyl transferase wbbL2</fullName>
    </submittedName>
</protein>
<comment type="caution">
    <text evidence="1">The sequence shown here is derived from an EMBL/GenBank/DDBJ whole genome shotgun (WGS) entry which is preliminary data.</text>
</comment>
<keyword evidence="2" id="KW-1185">Reference proteome</keyword>
<evidence type="ECO:0000313" key="2">
    <source>
        <dbReference type="Proteomes" id="UP000020681"/>
    </source>
</evidence>
<dbReference type="Proteomes" id="UP000020681">
    <property type="component" value="Unassembled WGS sequence"/>
</dbReference>
<dbReference type="EMBL" id="JAOL01000096">
    <property type="protein sequence ID" value="EUA91075.1"/>
    <property type="molecule type" value="Genomic_DNA"/>
</dbReference>
<name>A0ABN0R224_MYCUL</name>
<gene>
    <name evidence="1" type="ORF">I551_2447</name>
</gene>
<accession>A0ABN0R224</accession>
<organism evidence="1 2">
    <name type="scientific">Mycobacterium ulcerans str. Harvey</name>
    <dbReference type="NCBI Taxonomy" id="1299332"/>
    <lineage>
        <taxon>Bacteria</taxon>
        <taxon>Bacillati</taxon>
        <taxon>Actinomycetota</taxon>
        <taxon>Actinomycetes</taxon>
        <taxon>Mycobacteriales</taxon>
        <taxon>Mycobacteriaceae</taxon>
        <taxon>Mycobacterium</taxon>
        <taxon>Mycobacterium ulcerans group</taxon>
    </lineage>
</organism>
<reference evidence="1 2" key="1">
    <citation type="submission" date="2014-01" db="EMBL/GenBank/DDBJ databases">
        <authorList>
            <person name="Dobos K."/>
            <person name="Lenaerts A."/>
            <person name="Ordway D."/>
            <person name="DeGroote M.A."/>
            <person name="Parker T."/>
            <person name="Sizemore C."/>
            <person name="Tallon L.J."/>
            <person name="Sadzewicz L.K."/>
            <person name="Sengamalay N."/>
            <person name="Fraser C.M."/>
            <person name="Hine E."/>
            <person name="Shefchek K.A."/>
            <person name="Das S.P."/>
            <person name="Tettelin H."/>
        </authorList>
    </citation>
    <scope>NUCLEOTIDE SEQUENCE [LARGE SCALE GENOMIC DNA]</scope>
    <source>
        <strain evidence="1 2">Harvey</strain>
    </source>
</reference>
<proteinExistence type="predicted"/>
<sequence length="67" mass="7545">MFGQHEYTHALVGDLERESAEYLIVDNRGDYPKIGNERVVTPRENLGWGAGVISDSELRSRKGTPTR</sequence>
<evidence type="ECO:0000313" key="1">
    <source>
        <dbReference type="EMBL" id="EUA91075.1"/>
    </source>
</evidence>